<evidence type="ECO:0000313" key="2">
    <source>
        <dbReference type="Proteomes" id="UP000270673"/>
    </source>
</evidence>
<accession>A0A3Q9IRG8</accession>
<dbReference type="EMBL" id="CP032819">
    <property type="protein sequence ID" value="AZS30349.1"/>
    <property type="molecule type" value="Genomic_DNA"/>
</dbReference>
<evidence type="ECO:0000313" key="1">
    <source>
        <dbReference type="EMBL" id="AZS30349.1"/>
    </source>
</evidence>
<name>A0A3Q9IRG8_9BACT</name>
<gene>
    <name evidence="1" type="ORF">D8S85_12855</name>
</gene>
<dbReference type="AlphaFoldDB" id="A0A3Q9IRG8"/>
<sequence>MEGQEIQIPLECNTSEGFSINHLHLFAIDRDNRIARHETFTSSDIHNNTFHALLPLGRYRLALVANAPEGNMVIPKTGEALESLFLCLPHKEHTNPEANDISTALQSISITENKNTLPSIRLFPRTGVLQFSLHAIPGEISNLNLELSFVPSSVSFAGSNTNTFGTITKPVDHQGKAMIRTFPTQKGEATLSITYDEGNKSKRRIIPFSAAIDTNQIIRVDCNFPELIEGGIQGNGKNLLRNGDFEEWSNPAQEPDNWHFYKDGKDSVALKITGPQAHSGQSVYLQGKTYLYQDIEIEAGKRYEIKMHVNAPSTSFPWKYYCYWRKTKSTALPAEHNKPIQAPSYLKQTNGWINVFNGKSFTAPEGAKLLRVEIRTYGKEITPDEGIYIDDFSVELAE</sequence>
<dbReference type="Proteomes" id="UP000270673">
    <property type="component" value="Chromosome"/>
</dbReference>
<dbReference type="Gene3D" id="2.60.120.260">
    <property type="entry name" value="Galactose-binding domain-like"/>
    <property type="match status" value="1"/>
</dbReference>
<organism evidence="1 2">
    <name type="scientific">Butyricimonas faecalis</name>
    <dbReference type="NCBI Taxonomy" id="2093856"/>
    <lineage>
        <taxon>Bacteria</taxon>
        <taxon>Pseudomonadati</taxon>
        <taxon>Bacteroidota</taxon>
        <taxon>Bacteroidia</taxon>
        <taxon>Bacteroidales</taxon>
        <taxon>Odoribacteraceae</taxon>
        <taxon>Butyricimonas</taxon>
    </lineage>
</organism>
<evidence type="ECO:0008006" key="3">
    <source>
        <dbReference type="Google" id="ProtNLM"/>
    </source>
</evidence>
<protein>
    <recommendedName>
        <fullName evidence="3">CBM-cenC domain-containing protein</fullName>
    </recommendedName>
</protein>
<reference evidence="1 2" key="1">
    <citation type="submission" date="2018-10" db="EMBL/GenBank/DDBJ databases">
        <title>Butyricimonas faecalis sp. nov., isolated from human faeces and emended description of the genus Butyricimonas.</title>
        <authorList>
            <person name="Le Roy T."/>
            <person name="Van der Smissen P."/>
            <person name="Paquot A."/>
            <person name="Delzenne N."/>
            <person name="Muccioli G."/>
            <person name="Collet J.-F."/>
            <person name="Cani P.D."/>
        </authorList>
    </citation>
    <scope>NUCLEOTIDE SEQUENCE [LARGE SCALE GENOMIC DNA]</scope>
    <source>
        <strain evidence="1 2">H184</strain>
    </source>
</reference>
<keyword evidence="2" id="KW-1185">Reference proteome</keyword>
<proteinExistence type="predicted"/>
<dbReference type="KEGG" id="buy:D8S85_12855"/>